<feature type="region of interest" description="Disordered" evidence="2">
    <location>
        <begin position="1"/>
        <end position="21"/>
    </location>
</feature>
<dbReference type="InterPro" id="IPR001841">
    <property type="entry name" value="Znf_RING"/>
</dbReference>
<dbReference type="AlphaFoldDB" id="A0A0D3KJM4"/>
<dbReference type="Gene3D" id="3.30.40.10">
    <property type="entry name" value="Zinc/RING finger domain, C3HC4 (zinc finger)"/>
    <property type="match status" value="1"/>
</dbReference>
<proteinExistence type="predicted"/>
<keyword evidence="1" id="KW-0862">Zinc</keyword>
<dbReference type="RefSeq" id="XP_005788388.1">
    <property type="nucleotide sequence ID" value="XM_005788331.1"/>
</dbReference>
<evidence type="ECO:0000256" key="2">
    <source>
        <dbReference type="SAM" id="MobiDB-lite"/>
    </source>
</evidence>
<sequence length="120" mass="12684">MADAPAQPASSAAQDSSAAAQTESAAAVRRLRAAAELIATGNTPECPVCLEQPSAMDARILRCCAAVMCRECVPLCNGICPFCRREFAGIGESCSHDDAERTARVTTRVDFVSECEWEGT</sequence>
<dbReference type="HOGENOM" id="CLU_2054124_0_0_1"/>
<reference evidence="4" key="2">
    <citation type="submission" date="2024-10" db="UniProtKB">
        <authorList>
            <consortium name="EnsemblProtists"/>
        </authorList>
    </citation>
    <scope>IDENTIFICATION</scope>
</reference>
<evidence type="ECO:0000313" key="5">
    <source>
        <dbReference type="Proteomes" id="UP000013827"/>
    </source>
</evidence>
<organism evidence="4 5">
    <name type="scientific">Emiliania huxleyi (strain CCMP1516)</name>
    <dbReference type="NCBI Taxonomy" id="280463"/>
    <lineage>
        <taxon>Eukaryota</taxon>
        <taxon>Haptista</taxon>
        <taxon>Haptophyta</taxon>
        <taxon>Prymnesiophyceae</taxon>
        <taxon>Isochrysidales</taxon>
        <taxon>Noelaerhabdaceae</taxon>
        <taxon>Emiliania</taxon>
    </lineage>
</organism>
<dbReference type="GeneID" id="17281230"/>
<dbReference type="PaxDb" id="2903-EOD35959"/>
<reference evidence="5" key="1">
    <citation type="journal article" date="2013" name="Nature">
        <title>Pan genome of the phytoplankton Emiliania underpins its global distribution.</title>
        <authorList>
            <person name="Read B.A."/>
            <person name="Kegel J."/>
            <person name="Klute M.J."/>
            <person name="Kuo A."/>
            <person name="Lefebvre S.C."/>
            <person name="Maumus F."/>
            <person name="Mayer C."/>
            <person name="Miller J."/>
            <person name="Monier A."/>
            <person name="Salamov A."/>
            <person name="Young J."/>
            <person name="Aguilar M."/>
            <person name="Claverie J.M."/>
            <person name="Frickenhaus S."/>
            <person name="Gonzalez K."/>
            <person name="Herman E.K."/>
            <person name="Lin Y.C."/>
            <person name="Napier J."/>
            <person name="Ogata H."/>
            <person name="Sarno A.F."/>
            <person name="Shmutz J."/>
            <person name="Schroeder D."/>
            <person name="de Vargas C."/>
            <person name="Verret F."/>
            <person name="von Dassow P."/>
            <person name="Valentin K."/>
            <person name="Van de Peer Y."/>
            <person name="Wheeler G."/>
            <person name="Dacks J.B."/>
            <person name="Delwiche C.F."/>
            <person name="Dyhrman S.T."/>
            <person name="Glockner G."/>
            <person name="John U."/>
            <person name="Richards T."/>
            <person name="Worden A.Z."/>
            <person name="Zhang X."/>
            <person name="Grigoriev I.V."/>
            <person name="Allen A.E."/>
            <person name="Bidle K."/>
            <person name="Borodovsky M."/>
            <person name="Bowler C."/>
            <person name="Brownlee C."/>
            <person name="Cock J.M."/>
            <person name="Elias M."/>
            <person name="Gladyshev V.N."/>
            <person name="Groth M."/>
            <person name="Guda C."/>
            <person name="Hadaegh A."/>
            <person name="Iglesias-Rodriguez M.D."/>
            <person name="Jenkins J."/>
            <person name="Jones B.M."/>
            <person name="Lawson T."/>
            <person name="Leese F."/>
            <person name="Lindquist E."/>
            <person name="Lobanov A."/>
            <person name="Lomsadze A."/>
            <person name="Malik S.B."/>
            <person name="Marsh M.E."/>
            <person name="Mackinder L."/>
            <person name="Mock T."/>
            <person name="Mueller-Roeber B."/>
            <person name="Pagarete A."/>
            <person name="Parker M."/>
            <person name="Probert I."/>
            <person name="Quesneville H."/>
            <person name="Raines C."/>
            <person name="Rensing S.A."/>
            <person name="Riano-Pachon D.M."/>
            <person name="Richier S."/>
            <person name="Rokitta S."/>
            <person name="Shiraiwa Y."/>
            <person name="Soanes D.M."/>
            <person name="van der Giezen M."/>
            <person name="Wahlund T.M."/>
            <person name="Williams B."/>
            <person name="Wilson W."/>
            <person name="Wolfe G."/>
            <person name="Wurch L.L."/>
        </authorList>
    </citation>
    <scope>NUCLEOTIDE SEQUENCE</scope>
</reference>
<dbReference type="InterPro" id="IPR013083">
    <property type="entry name" value="Znf_RING/FYVE/PHD"/>
</dbReference>
<name>A0A0D3KJM4_EMIH1</name>
<feature type="domain" description="RING-type" evidence="3">
    <location>
        <begin position="46"/>
        <end position="84"/>
    </location>
</feature>
<evidence type="ECO:0000256" key="1">
    <source>
        <dbReference type="PROSITE-ProRule" id="PRU00175"/>
    </source>
</evidence>
<dbReference type="Proteomes" id="UP000013827">
    <property type="component" value="Unassembled WGS sequence"/>
</dbReference>
<keyword evidence="5" id="KW-1185">Reference proteome</keyword>
<protein>
    <recommendedName>
        <fullName evidence="3">RING-type domain-containing protein</fullName>
    </recommendedName>
</protein>
<evidence type="ECO:0000313" key="4">
    <source>
        <dbReference type="EnsemblProtists" id="EOD35959"/>
    </source>
</evidence>
<dbReference type="GO" id="GO:0008270">
    <property type="term" value="F:zinc ion binding"/>
    <property type="evidence" value="ECO:0007669"/>
    <property type="project" value="UniProtKB-KW"/>
</dbReference>
<evidence type="ECO:0000259" key="3">
    <source>
        <dbReference type="PROSITE" id="PS50089"/>
    </source>
</evidence>
<dbReference type="SUPFAM" id="SSF57850">
    <property type="entry name" value="RING/U-box"/>
    <property type="match status" value="1"/>
</dbReference>
<dbReference type="EnsemblProtists" id="EOD35959">
    <property type="protein sequence ID" value="EOD35959"/>
    <property type="gene ID" value="EMIHUDRAFT_227084"/>
</dbReference>
<keyword evidence="1" id="KW-0479">Metal-binding</keyword>
<keyword evidence="1" id="KW-0863">Zinc-finger</keyword>
<dbReference type="PROSITE" id="PS50089">
    <property type="entry name" value="ZF_RING_2"/>
    <property type="match status" value="1"/>
</dbReference>
<dbReference type="KEGG" id="ehx:EMIHUDRAFT_227084"/>
<accession>A0A0D3KJM4</accession>